<dbReference type="SUPFAM" id="SSF50965">
    <property type="entry name" value="Galactose oxidase, central domain"/>
    <property type="match status" value="1"/>
</dbReference>
<evidence type="ECO:0000256" key="1">
    <source>
        <dbReference type="ARBA" id="ARBA00022737"/>
    </source>
</evidence>
<protein>
    <recommendedName>
        <fullName evidence="5">Kelch repeat-containing protein</fullName>
    </recommendedName>
</protein>
<dbReference type="Gene3D" id="2.120.10.80">
    <property type="entry name" value="Kelch-type beta propeller"/>
    <property type="match status" value="1"/>
</dbReference>
<gene>
    <name evidence="3" type="ORF">HJC23_011967</name>
</gene>
<keyword evidence="4" id="KW-1185">Reference proteome</keyword>
<dbReference type="EMBL" id="JABMIG020000018">
    <property type="protein sequence ID" value="KAL3802643.1"/>
    <property type="molecule type" value="Genomic_DNA"/>
</dbReference>
<dbReference type="Proteomes" id="UP001516023">
    <property type="component" value="Unassembled WGS sequence"/>
</dbReference>
<proteinExistence type="predicted"/>
<dbReference type="InterPro" id="IPR015915">
    <property type="entry name" value="Kelch-typ_b-propeller"/>
</dbReference>
<reference evidence="3 4" key="1">
    <citation type="journal article" date="2020" name="G3 (Bethesda)">
        <title>Improved Reference Genome for Cyclotella cryptica CCMP332, a Model for Cell Wall Morphogenesis, Salinity Adaptation, and Lipid Production in Diatoms (Bacillariophyta).</title>
        <authorList>
            <person name="Roberts W.R."/>
            <person name="Downey K.M."/>
            <person name="Ruck E.C."/>
            <person name="Traller J.C."/>
            <person name="Alverson A.J."/>
        </authorList>
    </citation>
    <scope>NUCLEOTIDE SEQUENCE [LARGE SCALE GENOMIC DNA]</scope>
    <source>
        <strain evidence="3 4">CCMP332</strain>
    </source>
</reference>
<keyword evidence="2" id="KW-0408">Iron</keyword>
<keyword evidence="1" id="KW-0677">Repeat</keyword>
<accession>A0ABD3QQK9</accession>
<sequence>MCLIDEVSVAKYGGRDGAGNRLNDLWILTTTDLTQAKWKKVKPDSSNRPKPRVNPSIAHLDGKIYVFGKTNKSRDEVDSFSMVTHKWTREVTCGEEPTEQDCQVHSLDKAMKLVTVSNTESSSCGMFNRLDILDVQTKPMTWAKVDLSWYCDWMMIPGIRRLFCSAMDAERGLLYVFGGVQASVHSIEGEEGAQDLLSTLIVAYFS</sequence>
<evidence type="ECO:0008006" key="5">
    <source>
        <dbReference type="Google" id="ProtNLM"/>
    </source>
</evidence>
<dbReference type="Pfam" id="PF24681">
    <property type="entry name" value="Kelch_KLHDC2_KLHL20_DRC7"/>
    <property type="match status" value="1"/>
</dbReference>
<evidence type="ECO:0000313" key="4">
    <source>
        <dbReference type="Proteomes" id="UP001516023"/>
    </source>
</evidence>
<evidence type="ECO:0000313" key="3">
    <source>
        <dbReference type="EMBL" id="KAL3802643.1"/>
    </source>
</evidence>
<evidence type="ECO:0000256" key="2">
    <source>
        <dbReference type="ARBA" id="ARBA00023004"/>
    </source>
</evidence>
<dbReference type="PANTHER" id="PTHR47435:SF4">
    <property type="entry name" value="KELCH REPEAT PROTEIN (AFU_ORTHOLOGUE AFUA_5G12780)"/>
    <property type="match status" value="1"/>
</dbReference>
<dbReference type="AlphaFoldDB" id="A0ABD3QQK9"/>
<dbReference type="InterPro" id="IPR011043">
    <property type="entry name" value="Gal_Oxase/kelch_b-propeller"/>
</dbReference>
<organism evidence="3 4">
    <name type="scientific">Cyclotella cryptica</name>
    <dbReference type="NCBI Taxonomy" id="29204"/>
    <lineage>
        <taxon>Eukaryota</taxon>
        <taxon>Sar</taxon>
        <taxon>Stramenopiles</taxon>
        <taxon>Ochrophyta</taxon>
        <taxon>Bacillariophyta</taxon>
        <taxon>Coscinodiscophyceae</taxon>
        <taxon>Thalassiosirophycidae</taxon>
        <taxon>Stephanodiscales</taxon>
        <taxon>Stephanodiscaceae</taxon>
        <taxon>Cyclotella</taxon>
    </lineage>
</organism>
<name>A0ABD3QQK9_9STRA</name>
<comment type="caution">
    <text evidence="3">The sequence shown here is derived from an EMBL/GenBank/DDBJ whole genome shotgun (WGS) entry which is preliminary data.</text>
</comment>
<dbReference type="PANTHER" id="PTHR47435">
    <property type="entry name" value="KELCH REPEAT PROTEIN (AFU_ORTHOLOGUE AFUA_5G12780)"/>
    <property type="match status" value="1"/>
</dbReference>
<dbReference type="GO" id="GO:0019760">
    <property type="term" value="P:glucosinolate metabolic process"/>
    <property type="evidence" value="ECO:0007669"/>
    <property type="project" value="UniProtKB-ARBA"/>
</dbReference>